<dbReference type="InterPro" id="IPR023214">
    <property type="entry name" value="HAD_sf"/>
</dbReference>
<comment type="caution">
    <text evidence="12">The sequence shown here is derived from an EMBL/GenBank/DDBJ whole genome shotgun (WGS) entry which is preliminary data.</text>
</comment>
<evidence type="ECO:0000256" key="4">
    <source>
        <dbReference type="ARBA" id="ARBA00022801"/>
    </source>
</evidence>
<feature type="binding site" evidence="11">
    <location>
        <position position="112"/>
    </location>
    <ligand>
        <name>Zn(2+)</name>
        <dbReference type="ChEBI" id="CHEBI:29105"/>
    </ligand>
</feature>
<reference evidence="12" key="1">
    <citation type="submission" date="2020-02" db="EMBL/GenBank/DDBJ databases">
        <title>Draft genome sequence of Candidatus Afipia apatlaquensis IBT-C3, a potential strain for decolorization of textile dyes.</title>
        <authorList>
            <person name="Sanchez-Reyes A."/>
            <person name="Breton-Deval L."/>
            <person name="Mangelson H."/>
            <person name="Sanchez-Flores A."/>
        </authorList>
    </citation>
    <scope>NUCLEOTIDE SEQUENCE [LARGE SCALE GENOMIC DNA]</scope>
    <source>
        <strain evidence="12">IBT-C3</strain>
    </source>
</reference>
<keyword evidence="4 7" id="KW-0378">Hydrolase</keyword>
<dbReference type="CDD" id="cd07503">
    <property type="entry name" value="HAD_HisB-N"/>
    <property type="match status" value="1"/>
</dbReference>
<dbReference type="AlphaFoldDB" id="A0A7C9RDX1"/>
<keyword evidence="2 7" id="KW-0963">Cytoplasm</keyword>
<feature type="binding site" evidence="11">
    <location>
        <position position="99"/>
    </location>
    <ligand>
        <name>Zn(2+)</name>
        <dbReference type="ChEBI" id="CHEBI:29105"/>
    </ligand>
</feature>
<dbReference type="EMBL" id="JAAMRR010000202">
    <property type="protein sequence ID" value="NGX94400.1"/>
    <property type="molecule type" value="Genomic_DNA"/>
</dbReference>
<dbReference type="NCBIfam" id="TIGR00213">
    <property type="entry name" value="GmhB_yaeD"/>
    <property type="match status" value="1"/>
</dbReference>
<feature type="site" description="Contributes to substrate recognition" evidence="10">
    <location>
        <position position="115"/>
    </location>
</feature>
<dbReference type="PANTHER" id="PTHR42891:SF1">
    <property type="entry name" value="D-GLYCERO-BETA-D-MANNO-HEPTOSE-1,7-BISPHOSPHATE 7-PHOSPHATASE"/>
    <property type="match status" value="1"/>
</dbReference>
<feature type="binding site" evidence="11">
    <location>
        <position position="141"/>
    </location>
    <ligand>
        <name>Mg(2+)</name>
        <dbReference type="ChEBI" id="CHEBI:18420"/>
    </ligand>
</feature>
<dbReference type="SUPFAM" id="SSF56784">
    <property type="entry name" value="HAD-like"/>
    <property type="match status" value="1"/>
</dbReference>
<keyword evidence="3 11" id="KW-0479">Metal-binding</keyword>
<dbReference type="InterPro" id="IPR036412">
    <property type="entry name" value="HAD-like_sf"/>
</dbReference>
<dbReference type="PIRSF" id="PIRSF004682">
    <property type="entry name" value="GmhB"/>
    <property type="match status" value="1"/>
</dbReference>
<evidence type="ECO:0000256" key="3">
    <source>
        <dbReference type="ARBA" id="ARBA00022723"/>
    </source>
</evidence>
<keyword evidence="11" id="KW-0862">Zinc</keyword>
<evidence type="ECO:0000313" key="13">
    <source>
        <dbReference type="Proteomes" id="UP000480266"/>
    </source>
</evidence>
<protein>
    <recommendedName>
        <fullName evidence="6 7">D,D-heptose 1,7-bisphosphate phosphatase</fullName>
        <ecNumber evidence="7">3.1.3.-</ecNumber>
    </recommendedName>
</protein>
<feature type="binding site" evidence="9">
    <location>
        <begin position="24"/>
        <end position="27"/>
    </location>
    <ligand>
        <name>substrate</name>
    </ligand>
</feature>
<dbReference type="GO" id="GO:0005737">
    <property type="term" value="C:cytoplasm"/>
    <property type="evidence" value="ECO:0007669"/>
    <property type="project" value="UniProtKB-SubCell"/>
</dbReference>
<dbReference type="GO" id="GO:0046872">
    <property type="term" value="F:metal ion binding"/>
    <property type="evidence" value="ECO:0007669"/>
    <property type="project" value="UniProtKB-KW"/>
</dbReference>
<evidence type="ECO:0000256" key="8">
    <source>
        <dbReference type="PIRSR" id="PIRSR004682-1"/>
    </source>
</evidence>
<evidence type="ECO:0000256" key="2">
    <source>
        <dbReference type="ARBA" id="ARBA00022490"/>
    </source>
</evidence>
<evidence type="ECO:0000256" key="11">
    <source>
        <dbReference type="PIRSR" id="PIRSR004682-4"/>
    </source>
</evidence>
<name>A0A7C9RDX1_9BRAD</name>
<feature type="site" description="Stabilizes the phosphoryl group" evidence="10">
    <location>
        <position position="116"/>
    </location>
</feature>
<comment type="subcellular location">
    <subcellularLocation>
        <location evidence="1 7">Cytoplasm</location>
    </subcellularLocation>
</comment>
<dbReference type="NCBIfam" id="TIGR01656">
    <property type="entry name" value="Histidinol-ppas"/>
    <property type="match status" value="1"/>
</dbReference>
<dbReference type="GO" id="GO:0016791">
    <property type="term" value="F:phosphatase activity"/>
    <property type="evidence" value="ECO:0007669"/>
    <property type="project" value="InterPro"/>
</dbReference>
<organism evidence="12 13">
    <name type="scientific">Candidatus Afipia apatlaquensis</name>
    <dbReference type="NCBI Taxonomy" id="2712852"/>
    <lineage>
        <taxon>Bacteria</taxon>
        <taxon>Pseudomonadati</taxon>
        <taxon>Pseudomonadota</taxon>
        <taxon>Alphaproteobacteria</taxon>
        <taxon>Hyphomicrobiales</taxon>
        <taxon>Nitrobacteraceae</taxon>
        <taxon>Afipia</taxon>
    </lineage>
</organism>
<dbReference type="GO" id="GO:0005975">
    <property type="term" value="P:carbohydrate metabolic process"/>
    <property type="evidence" value="ECO:0007669"/>
    <property type="project" value="InterPro"/>
</dbReference>
<feature type="binding site" evidence="11">
    <location>
        <position position="16"/>
    </location>
    <ligand>
        <name>Mg(2+)</name>
        <dbReference type="ChEBI" id="CHEBI:18420"/>
    </ligand>
</feature>
<dbReference type="InterPro" id="IPR006543">
    <property type="entry name" value="Histidinol-phos"/>
</dbReference>
<keyword evidence="13" id="KW-1185">Reference proteome</keyword>
<feature type="binding site" evidence="11">
    <location>
        <position position="18"/>
    </location>
    <ligand>
        <name>Mg(2+)</name>
        <dbReference type="ChEBI" id="CHEBI:18420"/>
    </ligand>
</feature>
<proteinExistence type="inferred from homology"/>
<evidence type="ECO:0000256" key="1">
    <source>
        <dbReference type="ARBA" id="ARBA00004496"/>
    </source>
</evidence>
<evidence type="ECO:0000256" key="9">
    <source>
        <dbReference type="PIRSR" id="PIRSR004682-2"/>
    </source>
</evidence>
<feature type="active site" description="Proton donor" evidence="8">
    <location>
        <position position="18"/>
    </location>
</feature>
<dbReference type="InterPro" id="IPR004446">
    <property type="entry name" value="Heptose_bisP_phosphatase"/>
</dbReference>
<feature type="active site" description="Nucleophile" evidence="8">
    <location>
        <position position="16"/>
    </location>
</feature>
<dbReference type="InterPro" id="IPR006549">
    <property type="entry name" value="HAD-SF_hydro_IIIA"/>
</dbReference>
<gene>
    <name evidence="12" type="ORF">G4V63_03915</name>
</gene>
<evidence type="ECO:0000256" key="6">
    <source>
        <dbReference type="ARBA" id="ARBA00031828"/>
    </source>
</evidence>
<feature type="binding site" evidence="9">
    <location>
        <begin position="16"/>
        <end position="18"/>
    </location>
    <ligand>
        <name>substrate</name>
    </ligand>
</feature>
<feature type="binding site" evidence="9">
    <location>
        <begin position="58"/>
        <end position="61"/>
    </location>
    <ligand>
        <name>substrate</name>
    </ligand>
</feature>
<dbReference type="Pfam" id="PF13242">
    <property type="entry name" value="Hydrolase_like"/>
    <property type="match status" value="1"/>
</dbReference>
<keyword evidence="5 7" id="KW-0119">Carbohydrate metabolism</keyword>
<dbReference type="Gene3D" id="3.40.50.1000">
    <property type="entry name" value="HAD superfamily/HAD-like"/>
    <property type="match status" value="1"/>
</dbReference>
<feature type="binding site" evidence="11">
    <location>
        <position position="142"/>
    </location>
    <ligand>
        <name>Mg(2+)</name>
        <dbReference type="ChEBI" id="CHEBI:18420"/>
    </ligand>
</feature>
<feature type="binding site" evidence="9">
    <location>
        <position position="142"/>
    </location>
    <ligand>
        <name>substrate</name>
    </ligand>
</feature>
<comment type="cofactor">
    <cofactor evidence="11">
        <name>Zn(2+)</name>
        <dbReference type="ChEBI" id="CHEBI:29105"/>
    </cofactor>
</comment>
<evidence type="ECO:0000256" key="10">
    <source>
        <dbReference type="PIRSR" id="PIRSR004682-3"/>
    </source>
</evidence>
<feature type="site" description="Stabilizes the phosphoryl group" evidence="10">
    <location>
        <position position="58"/>
    </location>
</feature>
<dbReference type="Proteomes" id="UP000480266">
    <property type="component" value="Unassembled WGS sequence"/>
</dbReference>
<feature type="binding site" evidence="11">
    <location>
        <position position="97"/>
    </location>
    <ligand>
        <name>Zn(2+)</name>
        <dbReference type="ChEBI" id="CHEBI:29105"/>
    </ligand>
</feature>
<evidence type="ECO:0000256" key="5">
    <source>
        <dbReference type="ARBA" id="ARBA00023277"/>
    </source>
</evidence>
<comment type="cofactor">
    <cofactor evidence="11">
        <name>Mg(2+)</name>
        <dbReference type="ChEBI" id="CHEBI:18420"/>
    </cofactor>
</comment>
<comment type="similarity">
    <text evidence="7">Belongs to the gmhB family.</text>
</comment>
<evidence type="ECO:0000256" key="7">
    <source>
        <dbReference type="PIRNR" id="PIRNR004682"/>
    </source>
</evidence>
<accession>A0A7C9RDX1</accession>
<keyword evidence="11" id="KW-0460">Magnesium</keyword>
<sequence>MTAGGGATSKPAAFLDRDGVINLDDAYVGTRDRLRWMPGVADAIRKLNEAGYYVFVFTNQSGVARGFFSEDDVRALHNWMRDELARNGARIDDFRYCPHHPDGTVTGYDHECDWRKPQPGMIFDLMKHWAIDKDRSFVIGDKQRDLDAGTAAGIKGYLFSGTDISRFVENILRKSVSA</sequence>
<dbReference type="PANTHER" id="PTHR42891">
    <property type="entry name" value="D-GLYCERO-BETA-D-MANNO-HEPTOSE-1,7-BISPHOSPHATE 7-PHOSPHATASE"/>
    <property type="match status" value="1"/>
</dbReference>
<feature type="binding site" evidence="9">
    <location>
        <begin position="115"/>
        <end position="116"/>
    </location>
    <ligand>
        <name>substrate</name>
    </ligand>
</feature>
<dbReference type="EC" id="3.1.3.-" evidence="7"/>
<dbReference type="NCBIfam" id="TIGR01662">
    <property type="entry name" value="HAD-SF-IIIA"/>
    <property type="match status" value="1"/>
</dbReference>
<evidence type="ECO:0000313" key="12">
    <source>
        <dbReference type="EMBL" id="NGX94400.1"/>
    </source>
</evidence>